<reference evidence="6" key="2">
    <citation type="submission" date="2021-01" db="EMBL/GenBank/DDBJ databases">
        <authorList>
            <person name="Corre E."/>
            <person name="Pelletier E."/>
            <person name="Niang G."/>
            <person name="Scheremetjew M."/>
            <person name="Finn R."/>
            <person name="Kale V."/>
            <person name="Holt S."/>
            <person name="Cochrane G."/>
            <person name="Meng A."/>
            <person name="Brown T."/>
            <person name="Cohen L."/>
        </authorList>
    </citation>
    <scope>NUCLEOTIDE SEQUENCE</scope>
    <source>
        <strain evidence="6">E4-10</strain>
    </source>
</reference>
<dbReference type="PROSITE" id="PS00211">
    <property type="entry name" value="ABC_TRANSPORTER_1"/>
    <property type="match status" value="2"/>
</dbReference>
<dbReference type="Pfam" id="PF00005">
    <property type="entry name" value="ABC_tran"/>
    <property type="match status" value="2"/>
</dbReference>
<evidence type="ECO:0000256" key="3">
    <source>
        <dbReference type="ARBA" id="ARBA00022840"/>
    </source>
</evidence>
<dbReference type="InterPro" id="IPR032781">
    <property type="entry name" value="ABC_tran_Xtn"/>
</dbReference>
<feature type="domain" description="ABC transporter" evidence="5">
    <location>
        <begin position="241"/>
        <end position="492"/>
    </location>
</feature>
<dbReference type="SMART" id="SM00382">
    <property type="entry name" value="AAA"/>
    <property type="match status" value="2"/>
</dbReference>
<evidence type="ECO:0000256" key="1">
    <source>
        <dbReference type="ARBA" id="ARBA00022737"/>
    </source>
</evidence>
<dbReference type="EMBL" id="HBET01021387">
    <property type="protein sequence ID" value="CAD8570250.1"/>
    <property type="molecule type" value="Transcribed_RNA"/>
</dbReference>
<evidence type="ECO:0000313" key="6">
    <source>
        <dbReference type="EMBL" id="CAD8570250.1"/>
    </source>
</evidence>
<dbReference type="InterPro" id="IPR017871">
    <property type="entry name" value="ABC_transporter-like_CS"/>
</dbReference>
<dbReference type="EMBL" id="VLTM01000021">
    <property type="protein sequence ID" value="KAA0163654.1"/>
    <property type="molecule type" value="Genomic_DNA"/>
</dbReference>
<evidence type="ECO:0000313" key="7">
    <source>
        <dbReference type="EMBL" id="KAA0155951.1"/>
    </source>
</evidence>
<dbReference type="AlphaFoldDB" id="A0A5A8CVS5"/>
<dbReference type="FunFam" id="3.40.50.300:FF:000011">
    <property type="entry name" value="Putative ABC transporter ATP-binding component"/>
    <property type="match status" value="1"/>
</dbReference>
<dbReference type="Proteomes" id="UP000323011">
    <property type="component" value="Unassembled WGS sequence"/>
</dbReference>
<evidence type="ECO:0000313" key="12">
    <source>
        <dbReference type="Proteomes" id="UP000325113"/>
    </source>
</evidence>
<dbReference type="OrthoDB" id="2110130at2759"/>
<feature type="domain" description="ABC transporter" evidence="5">
    <location>
        <begin position="592"/>
        <end position="817"/>
    </location>
</feature>
<evidence type="ECO:0000259" key="5">
    <source>
        <dbReference type="PROSITE" id="PS50893"/>
    </source>
</evidence>
<feature type="region of interest" description="Disordered" evidence="4">
    <location>
        <begin position="99"/>
        <end position="170"/>
    </location>
</feature>
<sequence>MAVATLLGCDEATAEYLENVMSTVPADEVADMVEQFAAADTTPENLARAVAILSGSSLSAGAADAGEPRLLRAAVNPGAKSARDEAAMAVMRDHGVHRMADDNSDVGQVPADSSATASGTSAASGRRSRRKAARKSARKAEKASKARPAAESGSGSGSSGDEGGADAATPSLDDDAAAVALTGAGAAEAEAGAYNASTGEVDGEVTLHVDPTEAEIDPLHIFAAAGSAWRGRAPEGARRDLTYHNLNMSSDKEDMLVGATLRFREGRRYGLVGRNGVGKSTLLRHIAARRLPYFPKYLTTVLVQQEARASDLSALETVVGVDKRREALLAEEARIMAALDTAADADEAARLAAELGDVSDLLEQTDASAAEARAAAVLVRLGFSDAQMRRPLTELSGGWRMRVSLAMALFLRPDLLLLDEPETHLSMDAVLWLQEFIATIEDMTVVIVSHNRSFLDATVQEVCFFHSANKNLEYWPGNYTNFREARDAWRRKREHMFESQELKRSHMLQSIENIKAQVARAGNNRMNAGQIRSRKLAAGKKLGAYRLDNGKKFKFGLYGERSRNEVKLEKPEAPVVLNFHGAPPPGGGGALLGLEGVSFAYPGKKEGSGYLLEDVTVTIEPRARIAVLGSNGAGKSTLLKLLKGELTPLKGTRVARPGVRIAHFAQYHVDMLELEQSALDFFLANKRTPAGTLPSELDIRTHLAQFGVVGDQPVRPMSTLSGGQRSRVAFATVMWEQPHIFLVDEGSHHLDVAVLDALGQALRRFDGAVVLVSHDEYLVRDVCERGFPEAEDGSAMPAGAAAAAASAPTATVGGAIAAAAAGPDSEPVFDNIGCRPELWVVEDGKVGSVDSMDEFLDSIRPSIEALGAAER</sequence>
<reference evidence="10 11" key="1">
    <citation type="submission" date="2019-07" db="EMBL/GenBank/DDBJ databases">
        <title>Genomes of Cafeteria roenbergensis.</title>
        <authorList>
            <person name="Fischer M.G."/>
            <person name="Hackl T."/>
            <person name="Roman M."/>
        </authorList>
    </citation>
    <scope>NUCLEOTIDE SEQUENCE [LARGE SCALE GENOMIC DNA]</scope>
    <source>
        <strain evidence="7 11">BVI</strain>
        <strain evidence="8 12">Cflag</strain>
        <strain evidence="9 10">E4-10P</strain>
    </source>
</reference>
<dbReference type="OMA" id="RQIAHME"/>
<gene>
    <name evidence="6" type="ORF">CROE0942_LOCUS14630</name>
    <name evidence="9" type="ORF">FNF27_00237</name>
    <name evidence="7" type="ORF">FNF29_01370</name>
    <name evidence="8" type="ORF">FNF31_02815</name>
</gene>
<evidence type="ECO:0000256" key="2">
    <source>
        <dbReference type="ARBA" id="ARBA00022741"/>
    </source>
</evidence>
<keyword evidence="1" id="KW-0677">Repeat</keyword>
<evidence type="ECO:0000256" key="4">
    <source>
        <dbReference type="SAM" id="MobiDB-lite"/>
    </source>
</evidence>
<dbReference type="Proteomes" id="UP000322899">
    <property type="component" value="Unassembled WGS sequence"/>
</dbReference>
<dbReference type="InterPro" id="IPR050611">
    <property type="entry name" value="ABCF"/>
</dbReference>
<proteinExistence type="predicted"/>
<dbReference type="Proteomes" id="UP000325113">
    <property type="component" value="Unassembled WGS sequence"/>
</dbReference>
<keyword evidence="3" id="KW-0067">ATP-binding</keyword>
<dbReference type="InterPro" id="IPR003439">
    <property type="entry name" value="ABC_transporter-like_ATP-bd"/>
</dbReference>
<dbReference type="Gene3D" id="3.40.50.300">
    <property type="entry name" value="P-loop containing nucleotide triphosphate hydrolases"/>
    <property type="match status" value="2"/>
</dbReference>
<dbReference type="EMBL" id="VLTN01000005">
    <property type="protein sequence ID" value="KAA0155951.1"/>
    <property type="molecule type" value="Genomic_DNA"/>
</dbReference>
<accession>A0A5A8CVS5</accession>
<dbReference type="SUPFAM" id="SSF52540">
    <property type="entry name" value="P-loop containing nucleoside triphosphate hydrolases"/>
    <property type="match status" value="2"/>
</dbReference>
<feature type="compositionally biased region" description="Basic residues" evidence="4">
    <location>
        <begin position="126"/>
        <end position="137"/>
    </location>
</feature>
<dbReference type="PANTHER" id="PTHR19211">
    <property type="entry name" value="ATP-BINDING TRANSPORT PROTEIN-RELATED"/>
    <property type="match status" value="1"/>
</dbReference>
<keyword evidence="2" id="KW-0547">Nucleotide-binding</keyword>
<evidence type="ECO:0000313" key="10">
    <source>
        <dbReference type="Proteomes" id="UP000322899"/>
    </source>
</evidence>
<evidence type="ECO:0000313" key="8">
    <source>
        <dbReference type="EMBL" id="KAA0163654.1"/>
    </source>
</evidence>
<evidence type="ECO:0000313" key="9">
    <source>
        <dbReference type="EMBL" id="KAA0178387.1"/>
    </source>
</evidence>
<organism evidence="7 11">
    <name type="scientific">Cafeteria roenbergensis</name>
    <name type="common">Marine flagellate</name>
    <dbReference type="NCBI Taxonomy" id="33653"/>
    <lineage>
        <taxon>Eukaryota</taxon>
        <taxon>Sar</taxon>
        <taxon>Stramenopiles</taxon>
        <taxon>Bigyra</taxon>
        <taxon>Opalozoa</taxon>
        <taxon>Bicosoecida</taxon>
        <taxon>Cafeteriaceae</taxon>
        <taxon>Cafeteria</taxon>
    </lineage>
</organism>
<protein>
    <recommendedName>
        <fullName evidence="5">ABC transporter domain-containing protein</fullName>
    </recommendedName>
</protein>
<evidence type="ECO:0000313" key="11">
    <source>
        <dbReference type="Proteomes" id="UP000323011"/>
    </source>
</evidence>
<keyword evidence="11" id="KW-1185">Reference proteome</keyword>
<feature type="compositionally biased region" description="Low complexity" evidence="4">
    <location>
        <begin position="113"/>
        <end position="125"/>
    </location>
</feature>
<dbReference type="InterPro" id="IPR027417">
    <property type="entry name" value="P-loop_NTPase"/>
</dbReference>
<dbReference type="EMBL" id="VLTO01000001">
    <property type="protein sequence ID" value="KAA0178387.1"/>
    <property type="molecule type" value="Genomic_DNA"/>
</dbReference>
<dbReference type="PANTHER" id="PTHR19211:SF14">
    <property type="entry name" value="ATP-BINDING CASSETTE SUB-FAMILY F MEMBER 1"/>
    <property type="match status" value="1"/>
</dbReference>
<dbReference type="GO" id="GO:0016887">
    <property type="term" value="F:ATP hydrolysis activity"/>
    <property type="evidence" value="ECO:0007669"/>
    <property type="project" value="InterPro"/>
</dbReference>
<dbReference type="GO" id="GO:0005524">
    <property type="term" value="F:ATP binding"/>
    <property type="evidence" value="ECO:0007669"/>
    <property type="project" value="UniProtKB-KW"/>
</dbReference>
<dbReference type="CDD" id="cd03221">
    <property type="entry name" value="ABCF_EF-3"/>
    <property type="match status" value="1"/>
</dbReference>
<dbReference type="InterPro" id="IPR003593">
    <property type="entry name" value="AAA+_ATPase"/>
</dbReference>
<dbReference type="PROSITE" id="PS50893">
    <property type="entry name" value="ABC_TRANSPORTER_2"/>
    <property type="match status" value="2"/>
</dbReference>
<dbReference type="Pfam" id="PF12848">
    <property type="entry name" value="ABC_tran_Xtn"/>
    <property type="match status" value="1"/>
</dbReference>
<name>A0A5A8CVS5_CAFRO</name>